<evidence type="ECO:0000256" key="7">
    <source>
        <dbReference type="PROSITE-ProRule" id="PRU00134"/>
    </source>
</evidence>
<evidence type="ECO:0000313" key="10">
    <source>
        <dbReference type="RefSeq" id="XP_027200941.1"/>
    </source>
</evidence>
<keyword evidence="4" id="KW-0479">Metal-binding</keyword>
<evidence type="ECO:0000256" key="2">
    <source>
        <dbReference type="ARBA" id="ARBA00022679"/>
    </source>
</evidence>
<keyword evidence="5 7" id="KW-0863">Zinc-finger</keyword>
<accession>A0A6P6Y7G1</accession>
<evidence type="ECO:0000256" key="4">
    <source>
        <dbReference type="ARBA" id="ARBA00022723"/>
    </source>
</evidence>
<dbReference type="SUPFAM" id="SSF82199">
    <property type="entry name" value="SET domain"/>
    <property type="match status" value="1"/>
</dbReference>
<dbReference type="GO" id="GO:0042826">
    <property type="term" value="F:histone deacetylase binding"/>
    <property type="evidence" value="ECO:0007669"/>
    <property type="project" value="TreeGrafter"/>
</dbReference>
<dbReference type="GO" id="GO:0005634">
    <property type="term" value="C:nucleus"/>
    <property type="evidence" value="ECO:0007669"/>
    <property type="project" value="TreeGrafter"/>
</dbReference>
<dbReference type="Pfam" id="PF00856">
    <property type="entry name" value="SET"/>
    <property type="match status" value="1"/>
</dbReference>
<dbReference type="PANTHER" id="PTHR46165:SF6">
    <property type="entry name" value="SET AND MYND DOMAIN-CONTAINING PROTEIN 4-LIKE PROTEIN"/>
    <property type="match status" value="1"/>
</dbReference>
<name>A0A6P6Y7G1_DERPT</name>
<evidence type="ECO:0000313" key="9">
    <source>
        <dbReference type="Proteomes" id="UP000515146"/>
    </source>
</evidence>
<dbReference type="Gene3D" id="6.10.140.2220">
    <property type="match status" value="1"/>
</dbReference>
<sequence length="227" mass="26646">MATNRDYQAGEIVSVSLPFVHVLKKEFKGKNCDYCFVECKSNEFGKCGNCKKMYYCGNDCQKKDWNQHKLECKIYKENFDQLQSTGQSDLFFRFVLRLHLYLKRNPFFLYEQHKFLNDKNSSVCIFDIINRMIPTINQDTVSGFLFMSQQYSLLKIKWDPKRMMSCFHLCYEYGIDIFNYEMQSLGSGLYLAESQLKHSCSPNVTSLFNGAQLVMRTTRPIKSGEQI</sequence>
<keyword evidence="9" id="KW-1185">Reference proteome</keyword>
<dbReference type="InterPro" id="IPR046341">
    <property type="entry name" value="SET_dom_sf"/>
</dbReference>
<dbReference type="GO" id="GO:0008270">
    <property type="term" value="F:zinc ion binding"/>
    <property type="evidence" value="ECO:0007669"/>
    <property type="project" value="UniProtKB-KW"/>
</dbReference>
<dbReference type="Gene3D" id="2.170.270.10">
    <property type="entry name" value="SET domain"/>
    <property type="match status" value="1"/>
</dbReference>
<dbReference type="GO" id="GO:0005737">
    <property type="term" value="C:cytoplasm"/>
    <property type="evidence" value="ECO:0007669"/>
    <property type="project" value="TreeGrafter"/>
</dbReference>
<evidence type="ECO:0000256" key="5">
    <source>
        <dbReference type="ARBA" id="ARBA00022771"/>
    </source>
</evidence>
<reference evidence="10" key="1">
    <citation type="submission" date="2025-08" db="UniProtKB">
        <authorList>
            <consortium name="RefSeq"/>
        </authorList>
    </citation>
    <scope>IDENTIFICATION</scope>
    <source>
        <strain evidence="10">Airmid</strain>
    </source>
</reference>
<organism evidence="9 10">
    <name type="scientific">Dermatophagoides pteronyssinus</name>
    <name type="common">European house dust mite</name>
    <dbReference type="NCBI Taxonomy" id="6956"/>
    <lineage>
        <taxon>Eukaryota</taxon>
        <taxon>Metazoa</taxon>
        <taxon>Ecdysozoa</taxon>
        <taxon>Arthropoda</taxon>
        <taxon>Chelicerata</taxon>
        <taxon>Arachnida</taxon>
        <taxon>Acari</taxon>
        <taxon>Acariformes</taxon>
        <taxon>Sarcoptiformes</taxon>
        <taxon>Astigmata</taxon>
        <taxon>Psoroptidia</taxon>
        <taxon>Analgoidea</taxon>
        <taxon>Pyroglyphidae</taxon>
        <taxon>Dermatophagoidinae</taxon>
        <taxon>Dermatophagoides</taxon>
    </lineage>
</organism>
<evidence type="ECO:0000256" key="1">
    <source>
        <dbReference type="ARBA" id="ARBA00022603"/>
    </source>
</evidence>
<dbReference type="SUPFAM" id="SSF144232">
    <property type="entry name" value="HIT/MYND zinc finger-like"/>
    <property type="match status" value="1"/>
</dbReference>
<dbReference type="AlphaFoldDB" id="A0A6P6Y7G1"/>
<keyword evidence="3" id="KW-0949">S-adenosyl-L-methionine</keyword>
<dbReference type="InterPro" id="IPR002893">
    <property type="entry name" value="Znf_MYND"/>
</dbReference>
<feature type="non-terminal residue" evidence="10">
    <location>
        <position position="227"/>
    </location>
</feature>
<dbReference type="GO" id="GO:0008757">
    <property type="term" value="F:S-adenosylmethionine-dependent methyltransferase activity"/>
    <property type="evidence" value="ECO:0007669"/>
    <property type="project" value="UniProtKB-ARBA"/>
</dbReference>
<protein>
    <submittedName>
        <fullName evidence="10">N-lysine methyltransferase SMYD2-like</fullName>
    </submittedName>
</protein>
<feature type="domain" description="MYND-type" evidence="8">
    <location>
        <begin position="32"/>
        <end position="72"/>
    </location>
</feature>
<dbReference type="PROSITE" id="PS01360">
    <property type="entry name" value="ZF_MYND_1"/>
    <property type="match status" value="1"/>
</dbReference>
<dbReference type="PANTHER" id="PTHR46165">
    <property type="entry name" value="SET AND MYND DOMAIN-CONTAINING PROTEIN 4"/>
    <property type="match status" value="1"/>
</dbReference>
<dbReference type="Gene3D" id="1.10.220.160">
    <property type="match status" value="1"/>
</dbReference>
<keyword evidence="2" id="KW-0808">Transferase</keyword>
<dbReference type="OrthoDB" id="6514545at2759"/>
<evidence type="ECO:0000256" key="6">
    <source>
        <dbReference type="ARBA" id="ARBA00022833"/>
    </source>
</evidence>
<dbReference type="GO" id="GO:0008170">
    <property type="term" value="F:N-methyltransferase activity"/>
    <property type="evidence" value="ECO:0007669"/>
    <property type="project" value="UniProtKB-ARBA"/>
</dbReference>
<evidence type="ECO:0000259" key="8">
    <source>
        <dbReference type="PROSITE" id="PS50865"/>
    </source>
</evidence>
<evidence type="ECO:0000256" key="3">
    <source>
        <dbReference type="ARBA" id="ARBA00022691"/>
    </source>
</evidence>
<dbReference type="PROSITE" id="PS50865">
    <property type="entry name" value="ZF_MYND_2"/>
    <property type="match status" value="1"/>
</dbReference>
<dbReference type="KEGG" id="dpte:113794970"/>
<dbReference type="GO" id="GO:0032259">
    <property type="term" value="P:methylation"/>
    <property type="evidence" value="ECO:0007669"/>
    <property type="project" value="UniProtKB-KW"/>
</dbReference>
<dbReference type="OMA" id="CLEVAYC"/>
<proteinExistence type="predicted"/>
<dbReference type="GO" id="GO:0008276">
    <property type="term" value="F:protein methyltransferase activity"/>
    <property type="evidence" value="ECO:0007669"/>
    <property type="project" value="UniProtKB-ARBA"/>
</dbReference>
<keyword evidence="6" id="KW-0862">Zinc</keyword>
<dbReference type="RefSeq" id="XP_027200941.1">
    <property type="nucleotide sequence ID" value="XM_027345140.1"/>
</dbReference>
<gene>
    <name evidence="10" type="primary">LOC113794970</name>
</gene>
<dbReference type="InterPro" id="IPR001214">
    <property type="entry name" value="SET_dom"/>
</dbReference>
<dbReference type="Pfam" id="PF01753">
    <property type="entry name" value="zf-MYND"/>
    <property type="match status" value="1"/>
</dbReference>
<dbReference type="InterPro" id="IPR052097">
    <property type="entry name" value="SET-MYND_domain_protein"/>
</dbReference>
<dbReference type="Proteomes" id="UP000515146">
    <property type="component" value="Unplaced"/>
</dbReference>
<keyword evidence="1" id="KW-0489">Methyltransferase</keyword>
<dbReference type="InParanoid" id="A0A6P6Y7G1"/>